<keyword evidence="2" id="KW-1133">Transmembrane helix</keyword>
<sequence>MIRIKNRKRFKIFIIISVVVLIVLVWCMIWINIEASEHGKRQDLTTNKNVASAVENVENTKTNKSVKEDKIKEKPEISEKNKDVKSGEKPNDTNKINTDKPMVTPEKLPGDQEYSIYNNTLIIGDSRIEGFKLYSGVKNASYFCMKAMTIDKIVEGKQVPMDGKSVSVYDMLDAANYDKVIVGVGLNELGWNHIETFLADYGKLIDSIKEKQPDAVIYLQAVLPVSKSKNDSDKVHNNAQIYWYNENIIKLASDKGVQFINPAAALVDGDGYLVSDATTDGIHLNSQYCKVWAQYLAGLIK</sequence>
<evidence type="ECO:0000313" key="5">
    <source>
        <dbReference type="Proteomes" id="UP000463883"/>
    </source>
</evidence>
<accession>A0A6P1ML78</accession>
<dbReference type="RefSeq" id="WP_162362585.1">
    <property type="nucleotide sequence ID" value="NZ_CP047591.1"/>
</dbReference>
<dbReference type="KEGG" id="amic:Ami3637_10730"/>
<dbReference type="InterPro" id="IPR036514">
    <property type="entry name" value="SGNH_hydro_sf"/>
</dbReference>
<proteinExistence type="predicted"/>
<dbReference type="Pfam" id="PF13472">
    <property type="entry name" value="Lipase_GDSL_2"/>
    <property type="match status" value="1"/>
</dbReference>
<dbReference type="Proteomes" id="UP000463883">
    <property type="component" value="Chromosome"/>
</dbReference>
<dbReference type="AlphaFoldDB" id="A0A6P1ML78"/>
<feature type="region of interest" description="Disordered" evidence="1">
    <location>
        <begin position="55"/>
        <end position="104"/>
    </location>
</feature>
<protein>
    <recommendedName>
        <fullName evidence="3">SGNH hydrolase-type esterase domain-containing protein</fullName>
    </recommendedName>
</protein>
<evidence type="ECO:0000256" key="1">
    <source>
        <dbReference type="SAM" id="MobiDB-lite"/>
    </source>
</evidence>
<feature type="compositionally biased region" description="Basic and acidic residues" evidence="1">
    <location>
        <begin position="65"/>
        <end position="92"/>
    </location>
</feature>
<gene>
    <name evidence="4" type="ORF">Ami3637_10730</name>
</gene>
<keyword evidence="2" id="KW-0812">Transmembrane</keyword>
<organism evidence="4 5">
    <name type="scientific">Aminipila terrae</name>
    <dbReference type="NCBI Taxonomy" id="2697030"/>
    <lineage>
        <taxon>Bacteria</taxon>
        <taxon>Bacillati</taxon>
        <taxon>Bacillota</taxon>
        <taxon>Clostridia</taxon>
        <taxon>Peptostreptococcales</taxon>
        <taxon>Anaerovoracaceae</taxon>
        <taxon>Aminipila</taxon>
    </lineage>
</organism>
<feature type="domain" description="SGNH hydrolase-type esterase" evidence="3">
    <location>
        <begin position="171"/>
        <end position="286"/>
    </location>
</feature>
<keyword evidence="5" id="KW-1185">Reference proteome</keyword>
<evidence type="ECO:0000313" key="4">
    <source>
        <dbReference type="EMBL" id="QHI72818.1"/>
    </source>
</evidence>
<feature type="transmembrane region" description="Helical" evidence="2">
    <location>
        <begin position="12"/>
        <end position="33"/>
    </location>
</feature>
<dbReference type="InterPro" id="IPR013830">
    <property type="entry name" value="SGNH_hydro"/>
</dbReference>
<reference evidence="4 5" key="1">
    <citation type="submission" date="2020-01" db="EMBL/GenBank/DDBJ databases">
        <title>Genomic analysis of Aminipila sp. CBA3637.</title>
        <authorList>
            <person name="Kim Y.B."/>
            <person name="Roh S.W."/>
        </authorList>
    </citation>
    <scope>NUCLEOTIDE SEQUENCE [LARGE SCALE GENOMIC DNA]</scope>
    <source>
        <strain evidence="4 5">CBA3637</strain>
    </source>
</reference>
<evidence type="ECO:0000256" key="2">
    <source>
        <dbReference type="SAM" id="Phobius"/>
    </source>
</evidence>
<evidence type="ECO:0000259" key="3">
    <source>
        <dbReference type="Pfam" id="PF13472"/>
    </source>
</evidence>
<keyword evidence="2" id="KW-0472">Membrane</keyword>
<name>A0A6P1ML78_9FIRM</name>
<dbReference type="SUPFAM" id="SSF52266">
    <property type="entry name" value="SGNH hydrolase"/>
    <property type="match status" value="1"/>
</dbReference>
<dbReference type="EMBL" id="CP047591">
    <property type="protein sequence ID" value="QHI72818.1"/>
    <property type="molecule type" value="Genomic_DNA"/>
</dbReference>
<dbReference type="Gene3D" id="3.40.50.1110">
    <property type="entry name" value="SGNH hydrolase"/>
    <property type="match status" value="1"/>
</dbReference>